<protein>
    <submittedName>
        <fullName evidence="2">Uncharacterized protein</fullName>
    </submittedName>
</protein>
<evidence type="ECO:0000256" key="1">
    <source>
        <dbReference type="SAM" id="MobiDB-lite"/>
    </source>
</evidence>
<evidence type="ECO:0000313" key="3">
    <source>
        <dbReference type="Proteomes" id="UP000236161"/>
    </source>
</evidence>
<evidence type="ECO:0000313" key="2">
    <source>
        <dbReference type="EMBL" id="PKA65498.1"/>
    </source>
</evidence>
<feature type="region of interest" description="Disordered" evidence="1">
    <location>
        <begin position="1"/>
        <end position="48"/>
    </location>
</feature>
<name>A0A2I0BCI5_9ASPA</name>
<dbReference type="AlphaFoldDB" id="A0A2I0BCI5"/>
<proteinExistence type="predicted"/>
<organism evidence="2 3">
    <name type="scientific">Apostasia shenzhenica</name>
    <dbReference type="NCBI Taxonomy" id="1088818"/>
    <lineage>
        <taxon>Eukaryota</taxon>
        <taxon>Viridiplantae</taxon>
        <taxon>Streptophyta</taxon>
        <taxon>Embryophyta</taxon>
        <taxon>Tracheophyta</taxon>
        <taxon>Spermatophyta</taxon>
        <taxon>Magnoliopsida</taxon>
        <taxon>Liliopsida</taxon>
        <taxon>Asparagales</taxon>
        <taxon>Orchidaceae</taxon>
        <taxon>Apostasioideae</taxon>
        <taxon>Apostasia</taxon>
    </lineage>
</organism>
<dbReference type="Proteomes" id="UP000236161">
    <property type="component" value="Unassembled WGS sequence"/>
</dbReference>
<gene>
    <name evidence="2" type="ORF">AXF42_Ash005832</name>
</gene>
<keyword evidence="3" id="KW-1185">Reference proteome</keyword>
<accession>A0A2I0BCI5</accession>
<sequence>MVTRTRRTNSAARSTHAGEPSVRAPDDRASASTSRRHAEFASSSRGTRVSELQGMLANLTNLVTGLTTQQVVILRQTQPVCTVAAAPVPPPLIAEAPAPVLPVAAPSIQTSGSSQPPRRLFRLQEVHQNPLPPHPLPQPAFLPPAFPPFLAGR</sequence>
<reference evidence="2 3" key="1">
    <citation type="journal article" date="2017" name="Nature">
        <title>The Apostasia genome and the evolution of orchids.</title>
        <authorList>
            <person name="Zhang G.Q."/>
            <person name="Liu K.W."/>
            <person name="Li Z."/>
            <person name="Lohaus R."/>
            <person name="Hsiao Y.Y."/>
            <person name="Niu S.C."/>
            <person name="Wang J.Y."/>
            <person name="Lin Y.C."/>
            <person name="Xu Q."/>
            <person name="Chen L.J."/>
            <person name="Yoshida K."/>
            <person name="Fujiwara S."/>
            <person name="Wang Z.W."/>
            <person name="Zhang Y.Q."/>
            <person name="Mitsuda N."/>
            <person name="Wang M."/>
            <person name="Liu G.H."/>
            <person name="Pecoraro L."/>
            <person name="Huang H.X."/>
            <person name="Xiao X.J."/>
            <person name="Lin M."/>
            <person name="Wu X.Y."/>
            <person name="Wu W.L."/>
            <person name="Chen Y.Y."/>
            <person name="Chang S.B."/>
            <person name="Sakamoto S."/>
            <person name="Ohme-Takagi M."/>
            <person name="Yagi M."/>
            <person name="Zeng S.J."/>
            <person name="Shen C.Y."/>
            <person name="Yeh C.M."/>
            <person name="Luo Y.B."/>
            <person name="Tsai W.C."/>
            <person name="Van de Peer Y."/>
            <person name="Liu Z.J."/>
        </authorList>
    </citation>
    <scope>NUCLEOTIDE SEQUENCE [LARGE SCALE GENOMIC DNA]</scope>
    <source>
        <strain evidence="3">cv. Shenzhen</strain>
        <tissue evidence="2">Stem</tissue>
    </source>
</reference>
<dbReference type="EMBL" id="KZ451895">
    <property type="protein sequence ID" value="PKA65498.1"/>
    <property type="molecule type" value="Genomic_DNA"/>
</dbReference>